<dbReference type="EMBL" id="QAPG01000029">
    <property type="protein sequence ID" value="TDZ36790.1"/>
    <property type="molecule type" value="Genomic_DNA"/>
</dbReference>
<reference evidence="2 3" key="1">
    <citation type="submission" date="2018-11" db="EMBL/GenBank/DDBJ databases">
        <title>Genome sequence and assembly of Colletotrichum spinosum.</title>
        <authorList>
            <person name="Gan P."/>
            <person name="Shirasu K."/>
        </authorList>
    </citation>
    <scope>NUCLEOTIDE SEQUENCE [LARGE SCALE GENOMIC DNA]</scope>
    <source>
        <strain evidence="2 3">CBS 515.97</strain>
    </source>
</reference>
<comment type="caution">
    <text evidence="2">The sequence shown here is derived from an EMBL/GenBank/DDBJ whole genome shotgun (WGS) entry which is preliminary data.</text>
</comment>
<feature type="compositionally biased region" description="Polar residues" evidence="1">
    <location>
        <begin position="131"/>
        <end position="140"/>
    </location>
</feature>
<proteinExistence type="predicted"/>
<accession>A0A4R8QG24</accession>
<evidence type="ECO:0000256" key="1">
    <source>
        <dbReference type="SAM" id="MobiDB-lite"/>
    </source>
</evidence>
<protein>
    <submittedName>
        <fullName evidence="2">Uncharacterized protein</fullName>
    </submittedName>
</protein>
<evidence type="ECO:0000313" key="3">
    <source>
        <dbReference type="Proteomes" id="UP000295083"/>
    </source>
</evidence>
<keyword evidence="3" id="KW-1185">Reference proteome</keyword>
<organism evidence="2 3">
    <name type="scientific">Colletotrichum spinosum</name>
    <dbReference type="NCBI Taxonomy" id="1347390"/>
    <lineage>
        <taxon>Eukaryota</taxon>
        <taxon>Fungi</taxon>
        <taxon>Dikarya</taxon>
        <taxon>Ascomycota</taxon>
        <taxon>Pezizomycotina</taxon>
        <taxon>Sordariomycetes</taxon>
        <taxon>Hypocreomycetidae</taxon>
        <taxon>Glomerellales</taxon>
        <taxon>Glomerellaceae</taxon>
        <taxon>Colletotrichum</taxon>
        <taxon>Colletotrichum orbiculare species complex</taxon>
    </lineage>
</organism>
<feature type="region of interest" description="Disordered" evidence="1">
    <location>
        <begin position="127"/>
        <end position="160"/>
    </location>
</feature>
<dbReference type="Proteomes" id="UP000295083">
    <property type="component" value="Unassembled WGS sequence"/>
</dbReference>
<feature type="compositionally biased region" description="Polar residues" evidence="1">
    <location>
        <begin position="183"/>
        <end position="196"/>
    </location>
</feature>
<feature type="region of interest" description="Disordered" evidence="1">
    <location>
        <begin position="173"/>
        <end position="233"/>
    </location>
</feature>
<gene>
    <name evidence="2" type="ORF">C8035_v008812</name>
</gene>
<name>A0A4R8QG24_9PEZI</name>
<feature type="region of interest" description="Disordered" evidence="1">
    <location>
        <begin position="248"/>
        <end position="271"/>
    </location>
</feature>
<evidence type="ECO:0000313" key="2">
    <source>
        <dbReference type="EMBL" id="TDZ36790.1"/>
    </source>
</evidence>
<dbReference type="AlphaFoldDB" id="A0A4R8QG24"/>
<sequence length="271" mass="28898">MHPQLNASLDMQLENVVWHLDSRSHLPPISQQPAWVRLEPSNIDPFWMPGSQAPSAADCEVLRLINGGALPDLIRYRLRSKSWIPDMCLDPHRLTKLKGDPAYYSRHMGMNDYGAGSCLASDPDVKLVNAANPSRPSAATQLGHHAQPPQAATKMAPTAPAYSSGAPFNKLASTASRGGRSDWISSLPSQPYTPSLPSRFEPRPAKPTSEGVQGADKKSTVLGHLQTTSTPKTLAKPSCLSMISAPAATSTGAAKSMSATKGPRTTTQTAV</sequence>